<dbReference type="EMBL" id="BGZK01000453">
    <property type="protein sequence ID" value="GBP44424.1"/>
    <property type="molecule type" value="Genomic_DNA"/>
</dbReference>
<evidence type="ECO:0000313" key="3">
    <source>
        <dbReference type="EMBL" id="GBP44424.1"/>
    </source>
</evidence>
<comment type="caution">
    <text evidence="3">The sequence shown here is derived from an EMBL/GenBank/DDBJ whole genome shotgun (WGS) entry which is preliminary data.</text>
</comment>
<organism evidence="3 4">
    <name type="scientific">Eumeta variegata</name>
    <name type="common">Bagworm moth</name>
    <name type="synonym">Eumeta japonica</name>
    <dbReference type="NCBI Taxonomy" id="151549"/>
    <lineage>
        <taxon>Eukaryota</taxon>
        <taxon>Metazoa</taxon>
        <taxon>Ecdysozoa</taxon>
        <taxon>Arthropoda</taxon>
        <taxon>Hexapoda</taxon>
        <taxon>Insecta</taxon>
        <taxon>Pterygota</taxon>
        <taxon>Neoptera</taxon>
        <taxon>Endopterygota</taxon>
        <taxon>Lepidoptera</taxon>
        <taxon>Glossata</taxon>
        <taxon>Ditrysia</taxon>
        <taxon>Tineoidea</taxon>
        <taxon>Psychidae</taxon>
        <taxon>Oiketicinae</taxon>
        <taxon>Eumeta</taxon>
    </lineage>
</organism>
<proteinExistence type="predicted"/>
<feature type="region of interest" description="Disordered" evidence="1">
    <location>
        <begin position="112"/>
        <end position="132"/>
    </location>
</feature>
<keyword evidence="2" id="KW-0732">Signal</keyword>
<protein>
    <submittedName>
        <fullName evidence="3">Uncharacterized protein</fullName>
    </submittedName>
</protein>
<gene>
    <name evidence="3" type="ORF">EVAR_39431_1</name>
</gene>
<feature type="chain" id="PRO_5020038065" evidence="2">
    <location>
        <begin position="21"/>
        <end position="132"/>
    </location>
</feature>
<name>A0A4C1W2K1_EUMVA</name>
<keyword evidence="4" id="KW-1185">Reference proteome</keyword>
<reference evidence="3 4" key="1">
    <citation type="journal article" date="2019" name="Commun. Biol.">
        <title>The bagworm genome reveals a unique fibroin gene that provides high tensile strength.</title>
        <authorList>
            <person name="Kono N."/>
            <person name="Nakamura H."/>
            <person name="Ohtoshi R."/>
            <person name="Tomita M."/>
            <person name="Numata K."/>
            <person name="Arakawa K."/>
        </authorList>
    </citation>
    <scope>NUCLEOTIDE SEQUENCE [LARGE SCALE GENOMIC DNA]</scope>
</reference>
<evidence type="ECO:0000256" key="2">
    <source>
        <dbReference type="SAM" id="SignalP"/>
    </source>
</evidence>
<sequence length="132" mass="14295">MASGLLLLVLNGLGALCARGAHCFSKLSITAAGRARYLDRCAAAAPDLRERNAPAARWRCERFDGGALRLRGMNRKLPLSTDIRYYYLLFMGGSTPRGSRYGGPPFSVRNSLSRAGGDVRSTTGCAPARHHR</sequence>
<accession>A0A4C1W2K1</accession>
<dbReference type="Proteomes" id="UP000299102">
    <property type="component" value="Unassembled WGS sequence"/>
</dbReference>
<evidence type="ECO:0000256" key="1">
    <source>
        <dbReference type="SAM" id="MobiDB-lite"/>
    </source>
</evidence>
<dbReference type="AlphaFoldDB" id="A0A4C1W2K1"/>
<evidence type="ECO:0000313" key="4">
    <source>
        <dbReference type="Proteomes" id="UP000299102"/>
    </source>
</evidence>
<feature type="signal peptide" evidence="2">
    <location>
        <begin position="1"/>
        <end position="20"/>
    </location>
</feature>